<evidence type="ECO:0000256" key="14">
    <source>
        <dbReference type="ARBA" id="ARBA00032361"/>
    </source>
</evidence>
<dbReference type="RefSeq" id="WP_193535934.1">
    <property type="nucleotide sequence ID" value="NZ_JADCLJ010000019.1"/>
</dbReference>
<comment type="subcellular location">
    <subcellularLocation>
        <location evidence="2">Endomembrane system</location>
        <topology evidence="2">Multi-pass membrane protein</topology>
    </subcellularLocation>
</comment>
<evidence type="ECO:0000256" key="1">
    <source>
        <dbReference type="ARBA" id="ARBA00000287"/>
    </source>
</evidence>
<evidence type="ECO:0000256" key="4">
    <source>
        <dbReference type="ARBA" id="ARBA00013174"/>
    </source>
</evidence>
<feature type="transmembrane region" description="Helical" evidence="16">
    <location>
        <begin position="92"/>
        <end position="109"/>
    </location>
</feature>
<dbReference type="InterPro" id="IPR004533">
    <property type="entry name" value="CDP-diaglyc--ser_O-PTrfase"/>
</dbReference>
<evidence type="ECO:0000256" key="8">
    <source>
        <dbReference type="ARBA" id="ARBA00022692"/>
    </source>
</evidence>
<proteinExistence type="inferred from homology"/>
<dbReference type="InterPro" id="IPR048254">
    <property type="entry name" value="CDP_ALCOHOL_P_TRANSF_CS"/>
</dbReference>
<keyword evidence="18" id="KW-1185">Reference proteome</keyword>
<sequence length="244" mass="27808">MSKRYIPNALTFGNLFCGFLSLGYIINQDIRNATILIFIAMMLDALDGRAARILGVSNDFGKELDSLADIVSFGIAPAFLAIYTYFVDYGMAGMVIAGVFPLFGAYRLARFNLTSTNEPSKYFRGIPITFAGGLVAFLVLFYKVIPVPIFAVIYFVLGILMASSFKIPSFKDIPLPKYSFLVTIFLLYMTYLITKSKNVPIFFYVALGTYILFILLRFVKEKEIKFPKRRFKLPNRKFRLRKRK</sequence>
<keyword evidence="8 16" id="KW-0812">Transmembrane</keyword>
<comment type="caution">
    <text evidence="17">The sequence shown here is derived from an EMBL/GenBank/DDBJ whole genome shotgun (WGS) entry which is preliminary data.</text>
</comment>
<dbReference type="InterPro" id="IPR000462">
    <property type="entry name" value="CDP-OH_P_trans"/>
</dbReference>
<dbReference type="PANTHER" id="PTHR14269:SF61">
    <property type="entry name" value="CDP-DIACYLGLYCEROL--SERINE O-PHOSPHATIDYLTRANSFERASE"/>
    <property type="match status" value="1"/>
</dbReference>
<keyword evidence="6" id="KW-0444">Lipid biosynthesis</keyword>
<protein>
    <recommendedName>
        <fullName evidence="5">CDP-diacylglycerol--serine O-phosphatidyltransferase</fullName>
        <ecNumber evidence="4">2.7.8.8</ecNumber>
    </recommendedName>
    <alternativeName>
        <fullName evidence="14">Phosphatidylserine synthase</fullName>
    </alternativeName>
</protein>
<reference evidence="17 18" key="1">
    <citation type="submission" date="2020-10" db="EMBL/GenBank/DDBJ databases">
        <title>Bacillus sp. HD4P25, an endophyte from a halophyte.</title>
        <authorList>
            <person name="Sun J.-Q."/>
        </authorList>
    </citation>
    <scope>NUCLEOTIDE SEQUENCE [LARGE SCALE GENOMIC DNA]</scope>
    <source>
        <strain evidence="17 18">YIM 93174</strain>
    </source>
</reference>
<keyword evidence="12" id="KW-0594">Phospholipid biosynthesis</keyword>
<comment type="similarity">
    <text evidence="3 15">Belongs to the CDP-alcohol phosphatidyltransferase class-I family.</text>
</comment>
<comment type="catalytic activity">
    <reaction evidence="1">
        <text>a CDP-1,2-diacyl-sn-glycerol + L-serine = a 1,2-diacyl-sn-glycero-3-phospho-L-serine + CMP + H(+)</text>
        <dbReference type="Rhea" id="RHEA:16913"/>
        <dbReference type="ChEBI" id="CHEBI:15378"/>
        <dbReference type="ChEBI" id="CHEBI:33384"/>
        <dbReference type="ChEBI" id="CHEBI:57262"/>
        <dbReference type="ChEBI" id="CHEBI:58332"/>
        <dbReference type="ChEBI" id="CHEBI:60377"/>
        <dbReference type="EC" id="2.7.8.8"/>
    </reaction>
</comment>
<evidence type="ECO:0000256" key="3">
    <source>
        <dbReference type="ARBA" id="ARBA00010441"/>
    </source>
</evidence>
<keyword evidence="7 15" id="KW-0808">Transferase</keyword>
<dbReference type="Gene3D" id="1.20.120.1760">
    <property type="match status" value="1"/>
</dbReference>
<dbReference type="GO" id="GO:0003882">
    <property type="term" value="F:CDP-diacylglycerol-serine O-phosphatidyltransferase activity"/>
    <property type="evidence" value="ECO:0007669"/>
    <property type="project" value="UniProtKB-EC"/>
</dbReference>
<feature type="transmembrane region" description="Helical" evidence="16">
    <location>
        <begin position="200"/>
        <end position="219"/>
    </location>
</feature>
<dbReference type="NCBIfam" id="TIGR00473">
    <property type="entry name" value="pssA"/>
    <property type="match status" value="1"/>
</dbReference>
<dbReference type="Pfam" id="PF01066">
    <property type="entry name" value="CDP-OH_P_transf"/>
    <property type="match status" value="1"/>
</dbReference>
<keyword evidence="10" id="KW-0443">Lipid metabolism</keyword>
<evidence type="ECO:0000256" key="15">
    <source>
        <dbReference type="RuleBase" id="RU003750"/>
    </source>
</evidence>
<evidence type="ECO:0000256" key="9">
    <source>
        <dbReference type="ARBA" id="ARBA00022989"/>
    </source>
</evidence>
<feature type="transmembrane region" description="Helical" evidence="16">
    <location>
        <begin position="67"/>
        <end position="86"/>
    </location>
</feature>
<evidence type="ECO:0000256" key="11">
    <source>
        <dbReference type="ARBA" id="ARBA00023136"/>
    </source>
</evidence>
<dbReference type="Proteomes" id="UP001516662">
    <property type="component" value="Unassembled WGS sequence"/>
</dbReference>
<feature type="transmembrane region" description="Helical" evidence="16">
    <location>
        <begin position="177"/>
        <end position="194"/>
    </location>
</feature>
<evidence type="ECO:0000256" key="13">
    <source>
        <dbReference type="ARBA" id="ARBA00023264"/>
    </source>
</evidence>
<keyword evidence="13" id="KW-1208">Phospholipid metabolism</keyword>
<organism evidence="17 18">
    <name type="scientific">Litchfieldia luteola</name>
    <dbReference type="NCBI Taxonomy" id="682179"/>
    <lineage>
        <taxon>Bacteria</taxon>
        <taxon>Bacillati</taxon>
        <taxon>Bacillota</taxon>
        <taxon>Bacilli</taxon>
        <taxon>Bacillales</taxon>
        <taxon>Bacillaceae</taxon>
        <taxon>Litchfieldia</taxon>
    </lineage>
</organism>
<feature type="transmembrane region" description="Helical" evidence="16">
    <location>
        <begin position="147"/>
        <end position="165"/>
    </location>
</feature>
<evidence type="ECO:0000256" key="5">
    <source>
        <dbReference type="ARBA" id="ARBA00017171"/>
    </source>
</evidence>
<evidence type="ECO:0000256" key="2">
    <source>
        <dbReference type="ARBA" id="ARBA00004127"/>
    </source>
</evidence>
<evidence type="ECO:0000256" key="10">
    <source>
        <dbReference type="ARBA" id="ARBA00023098"/>
    </source>
</evidence>
<feature type="transmembrane region" description="Helical" evidence="16">
    <location>
        <begin position="5"/>
        <end position="24"/>
    </location>
</feature>
<keyword evidence="11 16" id="KW-0472">Membrane</keyword>
<dbReference type="InterPro" id="IPR050324">
    <property type="entry name" value="CDP-alcohol_PTase-I"/>
</dbReference>
<dbReference type="PANTHER" id="PTHR14269">
    <property type="entry name" value="CDP-DIACYLGLYCEROL--GLYCEROL-3-PHOSPHATE 3-PHOSPHATIDYLTRANSFERASE-RELATED"/>
    <property type="match status" value="1"/>
</dbReference>
<dbReference type="InterPro" id="IPR043130">
    <property type="entry name" value="CDP-OH_PTrfase_TM_dom"/>
</dbReference>
<dbReference type="EMBL" id="JADCLJ010000019">
    <property type="protein sequence ID" value="MBE4908347.1"/>
    <property type="molecule type" value="Genomic_DNA"/>
</dbReference>
<evidence type="ECO:0000313" key="17">
    <source>
        <dbReference type="EMBL" id="MBE4908347.1"/>
    </source>
</evidence>
<keyword evidence="9 16" id="KW-1133">Transmembrane helix</keyword>
<name>A0ABR9QIL6_9BACI</name>
<gene>
    <name evidence="17" type="primary">pssA</name>
    <name evidence="17" type="ORF">IMZ08_09790</name>
</gene>
<evidence type="ECO:0000256" key="12">
    <source>
        <dbReference type="ARBA" id="ARBA00023209"/>
    </source>
</evidence>
<evidence type="ECO:0000256" key="16">
    <source>
        <dbReference type="SAM" id="Phobius"/>
    </source>
</evidence>
<evidence type="ECO:0000256" key="6">
    <source>
        <dbReference type="ARBA" id="ARBA00022516"/>
    </source>
</evidence>
<evidence type="ECO:0000313" key="18">
    <source>
        <dbReference type="Proteomes" id="UP001516662"/>
    </source>
</evidence>
<evidence type="ECO:0000256" key="7">
    <source>
        <dbReference type="ARBA" id="ARBA00022679"/>
    </source>
</evidence>
<dbReference type="EC" id="2.7.8.8" evidence="4"/>
<accession>A0ABR9QIL6</accession>
<feature type="transmembrane region" description="Helical" evidence="16">
    <location>
        <begin position="121"/>
        <end position="141"/>
    </location>
</feature>
<dbReference type="PROSITE" id="PS00379">
    <property type="entry name" value="CDP_ALCOHOL_P_TRANSF"/>
    <property type="match status" value="1"/>
</dbReference>